<dbReference type="InterPro" id="IPR050814">
    <property type="entry name" value="Myo-inositol_Transporter"/>
</dbReference>
<feature type="transmembrane region" description="Helical" evidence="9">
    <location>
        <begin position="501"/>
        <end position="519"/>
    </location>
</feature>
<feature type="transmembrane region" description="Helical" evidence="9">
    <location>
        <begin position="208"/>
        <end position="232"/>
    </location>
</feature>
<feature type="transmembrane region" description="Helical" evidence="9">
    <location>
        <begin position="393"/>
        <end position="413"/>
    </location>
</feature>
<evidence type="ECO:0000256" key="8">
    <source>
        <dbReference type="RuleBase" id="RU003346"/>
    </source>
</evidence>
<evidence type="ECO:0000256" key="5">
    <source>
        <dbReference type="ARBA" id="ARBA00022989"/>
    </source>
</evidence>
<feature type="transmembrane region" description="Helical" evidence="9">
    <location>
        <begin position="175"/>
        <end position="196"/>
    </location>
</feature>
<evidence type="ECO:0000256" key="7">
    <source>
        <dbReference type="ARBA" id="ARBA00049119"/>
    </source>
</evidence>
<feature type="transmembrane region" description="Helical" evidence="9">
    <location>
        <begin position="148"/>
        <end position="169"/>
    </location>
</feature>
<proteinExistence type="inferred from homology"/>
<feature type="transmembrane region" description="Helical" evidence="9">
    <location>
        <begin position="433"/>
        <end position="456"/>
    </location>
</feature>
<dbReference type="EMBL" id="QQZZ01000144">
    <property type="protein sequence ID" value="RMZ39267.1"/>
    <property type="molecule type" value="Genomic_DNA"/>
</dbReference>
<dbReference type="GO" id="GO:0005366">
    <property type="term" value="F:myo-inositol:proton symporter activity"/>
    <property type="evidence" value="ECO:0007669"/>
    <property type="project" value="TreeGrafter"/>
</dbReference>
<reference evidence="11" key="2">
    <citation type="submission" date="2019-04" db="EMBL/GenBank/DDBJ databases">
        <title>Friends and foes A comparative genomics study of 23 Aspergillus species from section Flavi.</title>
        <authorList>
            <consortium name="DOE Joint Genome Institute"/>
            <person name="Kjaerbolling I."/>
            <person name="Vesth T."/>
            <person name="Frisvad J.C."/>
            <person name="Nybo J.L."/>
            <person name="Theobald S."/>
            <person name="Kildgaard S."/>
            <person name="Isbrandt T."/>
            <person name="Kuo A."/>
            <person name="Sato A."/>
            <person name="Lyhne E.K."/>
            <person name="Kogle M.E."/>
            <person name="Wiebenga A."/>
            <person name="Kun R.S."/>
            <person name="Lubbers R.J."/>
            <person name="Makela M.R."/>
            <person name="Barry K."/>
            <person name="Chovatia M."/>
            <person name="Clum A."/>
            <person name="Daum C."/>
            <person name="Haridas S."/>
            <person name="He G."/>
            <person name="LaButti K."/>
            <person name="Lipzen A."/>
            <person name="Mondo S."/>
            <person name="Riley R."/>
            <person name="Salamov A."/>
            <person name="Simmons B.A."/>
            <person name="Magnuson J.K."/>
            <person name="Henrissat B."/>
            <person name="Mortensen U.H."/>
            <person name="Larsen T.O."/>
            <person name="Devries R.P."/>
            <person name="Grigoriev I.V."/>
            <person name="Machida M."/>
            <person name="Baker S.E."/>
            <person name="Andersen M.R."/>
        </authorList>
    </citation>
    <scope>NUCLEOTIDE SEQUENCE [LARGE SCALE GENOMIC DNA]</scope>
    <source>
        <strain evidence="11">CBS 121.62</strain>
    </source>
</reference>
<dbReference type="InterPro" id="IPR005829">
    <property type="entry name" value="Sugar_transporter_CS"/>
</dbReference>
<keyword evidence="6 9" id="KW-0472">Membrane</keyword>
<dbReference type="SUPFAM" id="SSF103473">
    <property type="entry name" value="MFS general substrate transporter"/>
    <property type="match status" value="1"/>
</dbReference>
<feature type="transmembrane region" description="Helical" evidence="9">
    <location>
        <begin position="238"/>
        <end position="257"/>
    </location>
</feature>
<organism evidence="11">
    <name type="scientific">Aspergillus flavus</name>
    <dbReference type="NCBI Taxonomy" id="5059"/>
    <lineage>
        <taxon>Eukaryota</taxon>
        <taxon>Fungi</taxon>
        <taxon>Dikarya</taxon>
        <taxon>Ascomycota</taxon>
        <taxon>Pezizomycotina</taxon>
        <taxon>Eurotiomycetes</taxon>
        <taxon>Eurotiomycetidae</taxon>
        <taxon>Eurotiales</taxon>
        <taxon>Aspergillaceae</taxon>
        <taxon>Aspergillus</taxon>
        <taxon>Aspergillus subgen. Circumdati</taxon>
    </lineage>
</organism>
<dbReference type="Gene3D" id="1.20.1250.20">
    <property type="entry name" value="MFS general substrate transporter like domains"/>
    <property type="match status" value="1"/>
</dbReference>
<evidence type="ECO:0000256" key="1">
    <source>
        <dbReference type="ARBA" id="ARBA00004141"/>
    </source>
</evidence>
<dbReference type="InterPro" id="IPR020846">
    <property type="entry name" value="MFS_dom"/>
</dbReference>
<feature type="transmembrane region" description="Helical" evidence="9">
    <location>
        <begin position="330"/>
        <end position="353"/>
    </location>
</feature>
<protein>
    <submittedName>
        <fullName evidence="11">General substrate transporter</fullName>
    </submittedName>
</protein>
<evidence type="ECO:0000313" key="12">
    <source>
        <dbReference type="EMBL" id="RMZ39267.1"/>
    </source>
</evidence>
<feature type="transmembrane region" description="Helical" evidence="9">
    <location>
        <begin position="468"/>
        <end position="495"/>
    </location>
</feature>
<evidence type="ECO:0000256" key="2">
    <source>
        <dbReference type="ARBA" id="ARBA00010992"/>
    </source>
</evidence>
<accession>A0A3M7JLW9</accession>
<evidence type="ECO:0000256" key="9">
    <source>
        <dbReference type="SAM" id="Phobius"/>
    </source>
</evidence>
<dbReference type="PROSITE" id="PS50850">
    <property type="entry name" value="MFS"/>
    <property type="match status" value="1"/>
</dbReference>
<comment type="subcellular location">
    <subcellularLocation>
        <location evidence="1">Membrane</location>
        <topology evidence="1">Multi-pass membrane protein</topology>
    </subcellularLocation>
</comment>
<dbReference type="InterPro" id="IPR005828">
    <property type="entry name" value="MFS_sugar_transport-like"/>
</dbReference>
<evidence type="ECO:0000259" key="10">
    <source>
        <dbReference type="PROSITE" id="PS50850"/>
    </source>
</evidence>
<dbReference type="VEuPathDB" id="FungiDB:AFLA_006834"/>
<dbReference type="GO" id="GO:1904679">
    <property type="term" value="P:myo-inositol import across plasma membrane"/>
    <property type="evidence" value="ECO:0007669"/>
    <property type="project" value="TreeGrafter"/>
</dbReference>
<reference evidence="12 13" key="1">
    <citation type="submission" date="2018-07" db="EMBL/GenBank/DDBJ databases">
        <title>Identification of spontaneous genetic mutation associated with occurrence of a yellow conidial color mutant of Aspergillus flavus.</title>
        <authorList>
            <person name="Chang P.-K."/>
            <person name="Mack B.M."/>
            <person name="Scharfenstein L."/>
            <person name="Gilbert M.K."/>
        </authorList>
    </citation>
    <scope>NUCLEOTIDE SEQUENCE [LARGE SCALE GENOMIC DNA]</scope>
    <source>
        <strain evidence="12 13">CA14</strain>
    </source>
</reference>
<dbReference type="NCBIfam" id="TIGR00879">
    <property type="entry name" value="SP"/>
    <property type="match status" value="1"/>
</dbReference>
<evidence type="ECO:0000256" key="3">
    <source>
        <dbReference type="ARBA" id="ARBA00022448"/>
    </source>
</evidence>
<gene>
    <name evidence="11" type="ORF">BDV35DRAFT_299307</name>
    <name evidence="12" type="ORF">CA14_003592</name>
</gene>
<keyword evidence="4 9" id="KW-0812">Transmembrane</keyword>
<sequence>MRIPFLSDRHCENISPFTSMKSYLSSHLHPKQCRRSGNQTSCLPHAIELEHVDEGNRRSYVAHRVPAFYTPVYSPRFVYGCVLSASIGGILFGYDTGIISSALVVFHRDLGHDLSREEKQLLTSLTSGGAFIGALIAALTTDAIGRKMVIGLGCIWFTVGSVLASSAYSVALMSIARFIIGVGMGLETMVTPIYISELSPSSRRGRMITVYSLAVTGGQALAYAIGSIFNLVSQGWRYMFAFGAIPALIQVALFPIYPETPRHLIYRNQTADAIMVLQQIYPQAPPSDIQTLVQTIQDDVNRSVSFDQGIRRACWSWKQLHTVPSHLRSLITACGLMALQQLSGFNSLMYYSATLFNIMGFSKPIEAGLIVSGTNFIFTALSLKFVDLGRRRLLIGTVWGLPVALAMAAGAFSKINIDTNLELVATPPLWAKVLAIISFAVFVAFYAIALGNVPWLANEFLALEVRAVGTAMLTMVCWSSNILVSATFLSLVSAISASGAFGLYAGVCFVGWVFIIFTYPETAGLGLESVRQVFEHGFGVRYANQLQGLRWIDAAL</sequence>
<comment type="catalytic activity">
    <reaction evidence="7">
        <text>myo-inositol(out) + H(+)(out) = myo-inositol(in) + H(+)(in)</text>
        <dbReference type="Rhea" id="RHEA:60364"/>
        <dbReference type="ChEBI" id="CHEBI:15378"/>
        <dbReference type="ChEBI" id="CHEBI:17268"/>
    </reaction>
</comment>
<keyword evidence="3 8" id="KW-0813">Transport</keyword>
<dbReference type="InterPro" id="IPR036259">
    <property type="entry name" value="MFS_trans_sf"/>
</dbReference>
<dbReference type="Proteomes" id="UP000325434">
    <property type="component" value="Unassembled WGS sequence"/>
</dbReference>
<feature type="transmembrane region" description="Helical" evidence="9">
    <location>
        <begin position="77"/>
        <end position="106"/>
    </location>
</feature>
<dbReference type="FunFam" id="1.20.1250.20:FF:000073">
    <property type="entry name" value="MFS myo-inositol transporter, putative"/>
    <property type="match status" value="1"/>
</dbReference>
<dbReference type="InterPro" id="IPR003663">
    <property type="entry name" value="Sugar/inositol_transpt"/>
</dbReference>
<name>A0A3M7JLW9_ASPFL</name>
<comment type="similarity">
    <text evidence="2 8">Belongs to the major facilitator superfamily. Sugar transporter (TC 2.A.1.1) family.</text>
</comment>
<dbReference type="PANTHER" id="PTHR48020">
    <property type="entry name" value="PROTON MYO-INOSITOL COTRANSPORTER"/>
    <property type="match status" value="1"/>
</dbReference>
<dbReference type="Proteomes" id="UP000275480">
    <property type="component" value="Unassembled WGS sequence"/>
</dbReference>
<dbReference type="EMBL" id="ML734631">
    <property type="protein sequence ID" value="KAB8244113.1"/>
    <property type="molecule type" value="Genomic_DNA"/>
</dbReference>
<dbReference type="PRINTS" id="PR00171">
    <property type="entry name" value="SUGRTRNSPORT"/>
</dbReference>
<evidence type="ECO:0000256" key="6">
    <source>
        <dbReference type="ARBA" id="ARBA00023136"/>
    </source>
</evidence>
<dbReference type="Pfam" id="PF00083">
    <property type="entry name" value="Sugar_tr"/>
    <property type="match status" value="1"/>
</dbReference>
<feature type="domain" description="Major facilitator superfamily (MFS) profile" evidence="10">
    <location>
        <begin position="81"/>
        <end position="523"/>
    </location>
</feature>
<dbReference type="VEuPathDB" id="FungiDB:F9C07_1383478"/>
<dbReference type="PROSITE" id="PS00217">
    <property type="entry name" value="SUGAR_TRANSPORT_2"/>
    <property type="match status" value="1"/>
</dbReference>
<dbReference type="PANTHER" id="PTHR48020:SF22">
    <property type="entry name" value="MAJOR FACILITATOR SUPERFAMILY (MFS) PROFILE DOMAIN-CONTAINING PROTEIN-RELATED"/>
    <property type="match status" value="1"/>
</dbReference>
<feature type="transmembrane region" description="Helical" evidence="9">
    <location>
        <begin position="121"/>
        <end position="141"/>
    </location>
</feature>
<keyword evidence="5 9" id="KW-1133">Transmembrane helix</keyword>
<evidence type="ECO:0000313" key="11">
    <source>
        <dbReference type="EMBL" id="KAB8244113.1"/>
    </source>
</evidence>
<evidence type="ECO:0000313" key="13">
    <source>
        <dbReference type="Proteomes" id="UP000275480"/>
    </source>
</evidence>
<dbReference type="GO" id="GO:0016020">
    <property type="term" value="C:membrane"/>
    <property type="evidence" value="ECO:0007669"/>
    <property type="project" value="UniProtKB-SubCell"/>
</dbReference>
<feature type="transmembrane region" description="Helical" evidence="9">
    <location>
        <begin position="365"/>
        <end position="386"/>
    </location>
</feature>
<evidence type="ECO:0000256" key="4">
    <source>
        <dbReference type="ARBA" id="ARBA00022692"/>
    </source>
</evidence>
<dbReference type="AlphaFoldDB" id="A0A3M7JLW9"/>